<feature type="compositionally biased region" description="Low complexity" evidence="12">
    <location>
        <begin position="66"/>
        <end position="77"/>
    </location>
</feature>
<dbReference type="InterPro" id="IPR001594">
    <property type="entry name" value="Palmitoyltrfase_DHHC"/>
</dbReference>
<evidence type="ECO:0000256" key="9">
    <source>
        <dbReference type="ARBA" id="ARBA00023463"/>
    </source>
</evidence>
<evidence type="ECO:0000256" key="3">
    <source>
        <dbReference type="ARBA" id="ARBA00022692"/>
    </source>
</evidence>
<dbReference type="GO" id="GO:0006612">
    <property type="term" value="P:protein targeting to membrane"/>
    <property type="evidence" value="ECO:0007669"/>
    <property type="project" value="TreeGrafter"/>
</dbReference>
<feature type="transmembrane region" description="Helical" evidence="11">
    <location>
        <begin position="375"/>
        <end position="396"/>
    </location>
</feature>
<dbReference type="PANTHER" id="PTHR22883">
    <property type="entry name" value="ZINC FINGER DHHC DOMAIN CONTAINING PROTEIN"/>
    <property type="match status" value="1"/>
</dbReference>
<evidence type="ECO:0000259" key="13">
    <source>
        <dbReference type="Pfam" id="PF01529"/>
    </source>
</evidence>
<comment type="similarity">
    <text evidence="9">Belongs to the DHHC palmitoyltransferase family. ERF2/ZDHHC9 subfamily.</text>
</comment>
<dbReference type="Pfam" id="PF01529">
    <property type="entry name" value="DHHC"/>
    <property type="match status" value="1"/>
</dbReference>
<feature type="transmembrane region" description="Helical" evidence="11">
    <location>
        <begin position="535"/>
        <end position="557"/>
    </location>
</feature>
<evidence type="ECO:0000256" key="6">
    <source>
        <dbReference type="ARBA" id="ARBA00023139"/>
    </source>
</evidence>
<feature type="compositionally biased region" description="Polar residues" evidence="12">
    <location>
        <begin position="206"/>
        <end position="217"/>
    </location>
</feature>
<keyword evidence="6" id="KW-0564">Palmitate</keyword>
<dbReference type="InParanoid" id="A0A151GV00"/>
<feature type="domain" description="Palmitoyltransferase DHHC" evidence="13">
    <location>
        <begin position="446"/>
        <end position="571"/>
    </location>
</feature>
<evidence type="ECO:0000256" key="5">
    <source>
        <dbReference type="ARBA" id="ARBA00023136"/>
    </source>
</evidence>
<gene>
    <name evidence="14" type="ORF">DCS_02048</name>
</gene>
<evidence type="ECO:0000256" key="10">
    <source>
        <dbReference type="ARBA" id="ARBA00048048"/>
    </source>
</evidence>
<dbReference type="GO" id="GO:0005794">
    <property type="term" value="C:Golgi apparatus"/>
    <property type="evidence" value="ECO:0007669"/>
    <property type="project" value="TreeGrafter"/>
</dbReference>
<keyword evidence="5 11" id="KW-0472">Membrane</keyword>
<feature type="compositionally biased region" description="Basic residues" evidence="12">
    <location>
        <begin position="175"/>
        <end position="186"/>
    </location>
</feature>
<evidence type="ECO:0000256" key="12">
    <source>
        <dbReference type="SAM" id="MobiDB-lite"/>
    </source>
</evidence>
<keyword evidence="8 11" id="KW-0012">Acyltransferase</keyword>
<sequence length="658" mass="71375">MGSSADSPSGTGHVGLRLPSPPRAQPTTSLPSHVMDGASDEGDVPGAQRPVDGDARDAGRPDMSHAAAASTKASTRRGFTAPVPKRGSIASVTNGSLRQAPSLTTRNHVPSLTSNAFYRPMSSQKLQAQRGGTVRPLAVAQVPSPPPLGDVDDAATDLDGSVVGRSVTSPSVDAHRRHGSRTHARAPSRGTDVTERENSDRVVLANASSSQGHQTAGSLPESVRPLHGRSEPRHLSVNVERHLQDLGAMPSPMKSSRSFRSSFLLPGKGDHGQSSQNRNTDGAEKLSSANSSPRLQPVDSRGRPTFPPAPTPTRPAGAGRVHEHFDGNTVFCLGGRWQNTRHTPVNVATGLFVVVPCVLFFVFEAPWLWRNVSPAIPVVFAYLAYLCLSSFVHASVSDPGILPRNLHRYPPTPDDDNPLRVGPPTNDWTLIKSAEAGAAAMEVPVKHCRTCDIWRPPRAHHCRLCDNCVDTHDHHCVWLNNCVGRRNYRYFFAFVTSAALLAAYLVAASLAQLLLHTRRERVTFGESIGRFRVPFALVVVGLVEFLYPAALMGYHVFLMARGETTREYINSHKFPRSERHRAFSQAGVLRNLAAVLCRPRPPTSYRFKAPYRQGDQRLRAAARPGSRNDAQGHEMGSMPPEPTQAFQGPLSLRGPSRP</sequence>
<evidence type="ECO:0000256" key="4">
    <source>
        <dbReference type="ARBA" id="ARBA00022989"/>
    </source>
</evidence>
<comment type="subcellular location">
    <subcellularLocation>
        <location evidence="1">Endomembrane system</location>
        <topology evidence="1">Multi-pass membrane protein</topology>
    </subcellularLocation>
</comment>
<protein>
    <recommendedName>
        <fullName evidence="11">Palmitoyltransferase</fullName>
        <ecNumber evidence="11">2.3.1.225</ecNumber>
    </recommendedName>
</protein>
<evidence type="ECO:0000256" key="8">
    <source>
        <dbReference type="ARBA" id="ARBA00023315"/>
    </source>
</evidence>
<organism evidence="14 15">
    <name type="scientific">Drechmeria coniospora</name>
    <name type="common">Nematophagous fungus</name>
    <name type="synonym">Meria coniospora</name>
    <dbReference type="NCBI Taxonomy" id="98403"/>
    <lineage>
        <taxon>Eukaryota</taxon>
        <taxon>Fungi</taxon>
        <taxon>Dikarya</taxon>
        <taxon>Ascomycota</taxon>
        <taxon>Pezizomycotina</taxon>
        <taxon>Sordariomycetes</taxon>
        <taxon>Hypocreomycetidae</taxon>
        <taxon>Hypocreales</taxon>
        <taxon>Ophiocordycipitaceae</taxon>
        <taxon>Drechmeria</taxon>
    </lineage>
</organism>
<dbReference type="AlphaFoldDB" id="A0A151GV00"/>
<evidence type="ECO:0000256" key="1">
    <source>
        <dbReference type="ARBA" id="ARBA00004127"/>
    </source>
</evidence>
<dbReference type="RefSeq" id="XP_040660260.1">
    <property type="nucleotide sequence ID" value="XM_040799377.1"/>
</dbReference>
<proteinExistence type="inferred from homology"/>
<dbReference type="GO" id="GO:0005783">
    <property type="term" value="C:endoplasmic reticulum"/>
    <property type="evidence" value="ECO:0007669"/>
    <property type="project" value="TreeGrafter"/>
</dbReference>
<reference evidence="14 15" key="1">
    <citation type="journal article" date="2016" name="Sci. Rep.">
        <title>Insights into Adaptations to a Near-Obligate Nematode Endoparasitic Lifestyle from the Finished Genome of Drechmeria coniospora.</title>
        <authorList>
            <person name="Zhang L."/>
            <person name="Zhou Z."/>
            <person name="Guo Q."/>
            <person name="Fokkens L."/>
            <person name="Miskei M."/>
            <person name="Pocsi I."/>
            <person name="Zhang W."/>
            <person name="Chen M."/>
            <person name="Wang L."/>
            <person name="Sun Y."/>
            <person name="Donzelli B.G."/>
            <person name="Gibson D.M."/>
            <person name="Nelson D.R."/>
            <person name="Luo J.G."/>
            <person name="Rep M."/>
            <person name="Liu H."/>
            <person name="Yang S."/>
            <person name="Wang J."/>
            <person name="Krasnoff S.B."/>
            <person name="Xu Y."/>
            <person name="Molnar I."/>
            <person name="Lin M."/>
        </authorList>
    </citation>
    <scope>NUCLEOTIDE SEQUENCE [LARGE SCALE GENOMIC DNA]</scope>
    <source>
        <strain evidence="14 15">ARSEF 6962</strain>
    </source>
</reference>
<feature type="compositionally biased region" description="Polar residues" evidence="12">
    <location>
        <begin position="90"/>
        <end position="108"/>
    </location>
</feature>
<dbReference type="GO" id="GO:0019706">
    <property type="term" value="F:protein-cysteine S-palmitoyltransferase activity"/>
    <property type="evidence" value="ECO:0007669"/>
    <property type="project" value="UniProtKB-EC"/>
</dbReference>
<dbReference type="InterPro" id="IPR039859">
    <property type="entry name" value="PFA4/ZDH16/20/ERF2-like"/>
</dbReference>
<dbReference type="Proteomes" id="UP000076580">
    <property type="component" value="Chromosome 01"/>
</dbReference>
<comment type="caution">
    <text evidence="14">The sequence shown here is derived from an EMBL/GenBank/DDBJ whole genome shotgun (WGS) entry which is preliminary data.</text>
</comment>
<dbReference type="PANTHER" id="PTHR22883:SF43">
    <property type="entry name" value="PALMITOYLTRANSFERASE APP"/>
    <property type="match status" value="1"/>
</dbReference>
<name>A0A151GV00_DRECN</name>
<feature type="compositionally biased region" description="Polar residues" evidence="12">
    <location>
        <begin position="1"/>
        <end position="10"/>
    </location>
</feature>
<feature type="region of interest" description="Disordered" evidence="12">
    <location>
        <begin position="618"/>
        <end position="658"/>
    </location>
</feature>
<keyword evidence="2 11" id="KW-0808">Transferase</keyword>
<evidence type="ECO:0000256" key="7">
    <source>
        <dbReference type="ARBA" id="ARBA00023288"/>
    </source>
</evidence>
<keyword evidence="7" id="KW-0449">Lipoprotein</keyword>
<keyword evidence="15" id="KW-1185">Reference proteome</keyword>
<dbReference type="EC" id="2.3.1.225" evidence="11"/>
<evidence type="ECO:0000256" key="2">
    <source>
        <dbReference type="ARBA" id="ARBA00022679"/>
    </source>
</evidence>
<evidence type="ECO:0000256" key="11">
    <source>
        <dbReference type="RuleBase" id="RU079119"/>
    </source>
</evidence>
<keyword evidence="3 11" id="KW-0812">Transmembrane</keyword>
<dbReference type="EMBL" id="LAYC01000001">
    <property type="protein sequence ID" value="KYK60908.1"/>
    <property type="molecule type" value="Genomic_DNA"/>
</dbReference>
<dbReference type="PROSITE" id="PS50216">
    <property type="entry name" value="DHHC"/>
    <property type="match status" value="1"/>
</dbReference>
<feature type="transmembrane region" description="Helical" evidence="11">
    <location>
        <begin position="345"/>
        <end position="363"/>
    </location>
</feature>
<feature type="compositionally biased region" description="Low complexity" evidence="12">
    <location>
        <begin position="249"/>
        <end position="265"/>
    </location>
</feature>
<feature type="region of interest" description="Disordered" evidence="12">
    <location>
        <begin position="1"/>
        <end position="108"/>
    </location>
</feature>
<comment type="catalytic activity">
    <reaction evidence="10 11">
        <text>L-cysteinyl-[protein] + hexadecanoyl-CoA = S-hexadecanoyl-L-cysteinyl-[protein] + CoA</text>
        <dbReference type="Rhea" id="RHEA:36683"/>
        <dbReference type="Rhea" id="RHEA-COMP:10131"/>
        <dbReference type="Rhea" id="RHEA-COMP:11032"/>
        <dbReference type="ChEBI" id="CHEBI:29950"/>
        <dbReference type="ChEBI" id="CHEBI:57287"/>
        <dbReference type="ChEBI" id="CHEBI:57379"/>
        <dbReference type="ChEBI" id="CHEBI:74151"/>
        <dbReference type="EC" id="2.3.1.225"/>
    </reaction>
</comment>
<evidence type="ECO:0000313" key="14">
    <source>
        <dbReference type="EMBL" id="KYK60908.1"/>
    </source>
</evidence>
<feature type="compositionally biased region" description="Basic and acidic residues" evidence="12">
    <location>
        <begin position="51"/>
        <end position="63"/>
    </location>
</feature>
<keyword evidence="4 11" id="KW-1133">Transmembrane helix</keyword>
<feature type="compositionally biased region" description="Basic and acidic residues" evidence="12">
    <location>
        <begin position="228"/>
        <end position="244"/>
    </location>
</feature>
<comment type="domain">
    <text evidence="11">The DHHC domain is required for palmitoyltransferase activity.</text>
</comment>
<feature type="transmembrane region" description="Helical" evidence="11">
    <location>
        <begin position="490"/>
        <end position="515"/>
    </location>
</feature>
<feature type="region of interest" description="Disordered" evidence="12">
    <location>
        <begin position="143"/>
        <end position="320"/>
    </location>
</feature>
<accession>A0A151GV00</accession>
<dbReference type="STRING" id="98403.A0A151GV00"/>
<dbReference type="GeneID" id="63714691"/>
<evidence type="ECO:0000313" key="15">
    <source>
        <dbReference type="Proteomes" id="UP000076580"/>
    </source>
</evidence>